<keyword evidence="1" id="KW-0812">Transmembrane</keyword>
<feature type="transmembrane region" description="Helical" evidence="1">
    <location>
        <begin position="109"/>
        <end position="129"/>
    </location>
</feature>
<dbReference type="RefSeq" id="WP_156672092.1">
    <property type="nucleotide sequence ID" value="NZ_CACRUC010000018.1"/>
</dbReference>
<feature type="transmembrane region" description="Helical" evidence="1">
    <location>
        <begin position="6"/>
        <end position="28"/>
    </location>
</feature>
<accession>A0A6N3C517</accession>
<proteinExistence type="predicted"/>
<dbReference type="AlphaFoldDB" id="A0A6N3C517"/>
<sequence>MGQTIISAIGVYISTSIDYLIILIILFAQLSQNKQKWHIYAGQYLGTGLLVGASLVAAYVVNFVPEAWMVGLLGLIPIYLGIRFAIVGEGEEEEEEIIERFEQSKANQLFWTVTLLTIASGGDNLGIYIPYFASLDWSQTLVALLVFAIGIIIFCELSRVLSSMPLISETIEKYERIVVPLVFITLGLYIMYENGTIEPTIFSSSPFLERFYPV</sequence>
<keyword evidence="1" id="KW-0472">Membrane</keyword>
<organism evidence="2">
    <name type="scientific">Streptococcus parasanguinis</name>
    <dbReference type="NCBI Taxonomy" id="1318"/>
    <lineage>
        <taxon>Bacteria</taxon>
        <taxon>Bacillati</taxon>
        <taxon>Bacillota</taxon>
        <taxon>Bacilli</taxon>
        <taxon>Lactobacillales</taxon>
        <taxon>Streptococcaceae</taxon>
        <taxon>Streptococcus</taxon>
    </lineage>
</organism>
<feature type="transmembrane region" description="Helical" evidence="1">
    <location>
        <begin position="40"/>
        <end position="61"/>
    </location>
</feature>
<feature type="transmembrane region" description="Helical" evidence="1">
    <location>
        <begin position="141"/>
        <end position="162"/>
    </location>
</feature>
<dbReference type="NCBIfam" id="TIGR00779">
    <property type="entry name" value="cad"/>
    <property type="match status" value="1"/>
</dbReference>
<reference evidence="2" key="1">
    <citation type="submission" date="2019-11" db="EMBL/GenBank/DDBJ databases">
        <authorList>
            <person name="Feng L."/>
        </authorList>
    </citation>
    <scope>NUCLEOTIDE SEQUENCE</scope>
    <source>
        <strain evidence="2">SparasanguinisLFYP13</strain>
    </source>
</reference>
<feature type="transmembrane region" description="Helical" evidence="1">
    <location>
        <begin position="67"/>
        <end position="88"/>
    </location>
</feature>
<dbReference type="Pfam" id="PF03596">
    <property type="entry name" value="Cad"/>
    <property type="match status" value="1"/>
</dbReference>
<feature type="transmembrane region" description="Helical" evidence="1">
    <location>
        <begin position="174"/>
        <end position="192"/>
    </location>
</feature>
<keyword evidence="1" id="KW-1133">Transmembrane helix</keyword>
<protein>
    <submittedName>
        <fullName evidence="2">Cadmium resistance transporter</fullName>
    </submittedName>
</protein>
<evidence type="ECO:0000256" key="1">
    <source>
        <dbReference type="SAM" id="Phobius"/>
    </source>
</evidence>
<dbReference type="EMBL" id="CACRUC010000018">
    <property type="protein sequence ID" value="VYU10128.1"/>
    <property type="molecule type" value="Genomic_DNA"/>
</dbReference>
<evidence type="ECO:0000313" key="2">
    <source>
        <dbReference type="EMBL" id="VYU10128.1"/>
    </source>
</evidence>
<name>A0A6N3C517_STRPA</name>
<gene>
    <name evidence="2" type="ORF">SPLFYP13_00969</name>
</gene>
<dbReference type="InterPro" id="IPR004676">
    <property type="entry name" value="Cd-R_transporter"/>
</dbReference>